<dbReference type="AlphaFoldDB" id="A0A8R1V5I2"/>
<keyword evidence="3" id="KW-1185">Reference proteome</keyword>
<gene>
    <name evidence="2" type="primary">WBGene00304528</name>
</gene>
<organism evidence="2 3">
    <name type="scientific">Pristionchus pacificus</name>
    <name type="common">Parasitic nematode worm</name>
    <dbReference type="NCBI Taxonomy" id="54126"/>
    <lineage>
        <taxon>Eukaryota</taxon>
        <taxon>Metazoa</taxon>
        <taxon>Ecdysozoa</taxon>
        <taxon>Nematoda</taxon>
        <taxon>Chromadorea</taxon>
        <taxon>Rhabditida</taxon>
        <taxon>Rhabditina</taxon>
        <taxon>Diplogasteromorpha</taxon>
        <taxon>Diplogasteroidea</taxon>
        <taxon>Neodiplogasteridae</taxon>
        <taxon>Pristionchus</taxon>
    </lineage>
</organism>
<evidence type="ECO:0000313" key="3">
    <source>
        <dbReference type="Proteomes" id="UP000005239"/>
    </source>
</evidence>
<protein>
    <submittedName>
        <fullName evidence="2">Uncharacterized protein</fullName>
    </submittedName>
</protein>
<dbReference type="EnsemblMetazoa" id="PPA46749.1">
    <property type="protein sequence ID" value="PPA46749.1"/>
    <property type="gene ID" value="WBGene00304528"/>
</dbReference>
<reference evidence="3" key="1">
    <citation type="journal article" date="2008" name="Nat. Genet.">
        <title>The Pristionchus pacificus genome provides a unique perspective on nematode lifestyle and parasitism.</title>
        <authorList>
            <person name="Dieterich C."/>
            <person name="Clifton S.W."/>
            <person name="Schuster L.N."/>
            <person name="Chinwalla A."/>
            <person name="Delehaunty K."/>
            <person name="Dinkelacker I."/>
            <person name="Fulton L."/>
            <person name="Fulton R."/>
            <person name="Godfrey J."/>
            <person name="Minx P."/>
            <person name="Mitreva M."/>
            <person name="Roeseler W."/>
            <person name="Tian H."/>
            <person name="Witte H."/>
            <person name="Yang S.P."/>
            <person name="Wilson R.K."/>
            <person name="Sommer R.J."/>
        </authorList>
    </citation>
    <scope>NUCLEOTIDE SEQUENCE [LARGE SCALE GENOMIC DNA]</scope>
    <source>
        <strain evidence="3">PS312</strain>
    </source>
</reference>
<accession>A0A8R1V5I2</accession>
<dbReference type="OrthoDB" id="5858654at2759"/>
<dbReference type="Proteomes" id="UP000005239">
    <property type="component" value="Unassembled WGS sequence"/>
</dbReference>
<name>A0A8R1V5I2_PRIPA</name>
<reference evidence="2" key="2">
    <citation type="submission" date="2022-06" db="UniProtKB">
        <authorList>
            <consortium name="EnsemblMetazoa"/>
        </authorList>
    </citation>
    <scope>IDENTIFICATION</scope>
    <source>
        <strain evidence="2">PS312</strain>
    </source>
</reference>
<feature type="chain" id="PRO_5035824652" evidence="1">
    <location>
        <begin position="28"/>
        <end position="140"/>
    </location>
</feature>
<evidence type="ECO:0000256" key="1">
    <source>
        <dbReference type="SAM" id="SignalP"/>
    </source>
</evidence>
<proteinExistence type="predicted"/>
<evidence type="ECO:0000313" key="2">
    <source>
        <dbReference type="EnsemblMetazoa" id="PPA46749.1"/>
    </source>
</evidence>
<feature type="signal peptide" evidence="1">
    <location>
        <begin position="1"/>
        <end position="27"/>
    </location>
</feature>
<sequence>PFPFSIHSPMLRPIILLFSLFISDVVSHIPSLAEISKMRDPVLIQIFRESHIDMSGMSRYNEDPPPIPSTPNGEVAINHDSALGSIGSRSDQTFEHGIGKLAADGANVFYRGAQTVGNAFGLRQGNYHVPLLDAAAGLIG</sequence>
<keyword evidence="1" id="KW-0732">Signal</keyword>